<proteinExistence type="predicted"/>
<organism evidence="4 5">
    <name type="scientific">Ruminiclostridium hungatei</name>
    <name type="common">Clostridium hungatei</name>
    <dbReference type="NCBI Taxonomy" id="48256"/>
    <lineage>
        <taxon>Bacteria</taxon>
        <taxon>Bacillati</taxon>
        <taxon>Bacillota</taxon>
        <taxon>Clostridia</taxon>
        <taxon>Eubacteriales</taxon>
        <taxon>Oscillospiraceae</taxon>
        <taxon>Ruminiclostridium</taxon>
    </lineage>
</organism>
<protein>
    <submittedName>
        <fullName evidence="4">Uncharacterized protein</fullName>
    </submittedName>
</protein>
<feature type="region of interest" description="Disordered" evidence="2">
    <location>
        <begin position="235"/>
        <end position="264"/>
    </location>
</feature>
<evidence type="ECO:0000256" key="1">
    <source>
        <dbReference type="SAM" id="Coils"/>
    </source>
</evidence>
<feature type="chain" id="PRO_5012098781" evidence="3">
    <location>
        <begin position="27"/>
        <end position="264"/>
    </location>
</feature>
<reference evidence="4 5" key="1">
    <citation type="submission" date="2017-03" db="EMBL/GenBank/DDBJ databases">
        <title>Genome sequence of Clostridium hungatei DSM 14427.</title>
        <authorList>
            <person name="Poehlein A."/>
            <person name="Daniel R."/>
        </authorList>
    </citation>
    <scope>NUCLEOTIDE SEQUENCE [LARGE SCALE GENOMIC DNA]</scope>
    <source>
        <strain evidence="4 5">DSM 14427</strain>
    </source>
</reference>
<dbReference type="Proteomes" id="UP000191554">
    <property type="component" value="Unassembled WGS sequence"/>
</dbReference>
<keyword evidence="5" id="KW-1185">Reference proteome</keyword>
<evidence type="ECO:0000313" key="5">
    <source>
        <dbReference type="Proteomes" id="UP000191554"/>
    </source>
</evidence>
<feature type="coiled-coil region" evidence="1">
    <location>
        <begin position="197"/>
        <end position="224"/>
    </location>
</feature>
<keyword evidence="1" id="KW-0175">Coiled coil</keyword>
<evidence type="ECO:0000256" key="3">
    <source>
        <dbReference type="SAM" id="SignalP"/>
    </source>
</evidence>
<dbReference type="STRING" id="48256.CLHUN_33670"/>
<dbReference type="RefSeq" id="WP_207559179.1">
    <property type="nucleotide sequence ID" value="NZ_MZGX01000025.1"/>
</dbReference>
<name>A0A1V4SGX4_RUMHU</name>
<accession>A0A1V4SGX4</accession>
<dbReference type="EMBL" id="MZGX01000025">
    <property type="protein sequence ID" value="OPX42715.1"/>
    <property type="molecule type" value="Genomic_DNA"/>
</dbReference>
<keyword evidence="3" id="KW-0732">Signal</keyword>
<feature type="signal peptide" evidence="3">
    <location>
        <begin position="1"/>
        <end position="26"/>
    </location>
</feature>
<evidence type="ECO:0000313" key="4">
    <source>
        <dbReference type="EMBL" id="OPX42715.1"/>
    </source>
</evidence>
<comment type="caution">
    <text evidence="4">The sequence shown here is derived from an EMBL/GenBank/DDBJ whole genome shotgun (WGS) entry which is preliminary data.</text>
</comment>
<evidence type="ECO:0000256" key="2">
    <source>
        <dbReference type="SAM" id="MobiDB-lite"/>
    </source>
</evidence>
<sequence length="264" mass="27579">MKKAKKIISLGVSLAILVTSTSFAFAAGNRAYTPGTNKDGILKVQKLKGMERGGNIGLLSGLVTSGTITTEQQKAVQTALKSIKKSGITAREALEKLVAAGTLTQAQADAAAKAYDDAKAKLEAEKEKRLTDRAEKKGNGINTCNSVLSELVTAGAITAEQQKAVRNAMKPSKGKAVTLESALGGLVEAGTLTQAQADAITKAYNDAKAKLEDEKEKRLKELAEKKGITVEELKAQMSKGGNGTGDKSGFKAGAGQKNRKAAMR</sequence>
<gene>
    <name evidence="4" type="ORF">CLHUN_33670</name>
</gene>
<dbReference type="AlphaFoldDB" id="A0A1V4SGX4"/>